<feature type="domain" description="GTP-eEF1A C-terminal" evidence="8">
    <location>
        <begin position="140"/>
        <end position="186"/>
    </location>
</feature>
<evidence type="ECO:0000256" key="2">
    <source>
        <dbReference type="ARBA" id="ARBA00022490"/>
    </source>
</evidence>
<organism evidence="9 10">
    <name type="scientific">Canis lupus familiaris</name>
    <name type="common">Dog</name>
    <name type="synonym">Canis familiaris</name>
    <dbReference type="NCBI Taxonomy" id="9615"/>
    <lineage>
        <taxon>Eukaryota</taxon>
        <taxon>Metazoa</taxon>
        <taxon>Chordata</taxon>
        <taxon>Craniata</taxon>
        <taxon>Vertebrata</taxon>
        <taxon>Euteleostomi</taxon>
        <taxon>Mammalia</taxon>
        <taxon>Eutheria</taxon>
        <taxon>Laurasiatheria</taxon>
        <taxon>Carnivora</taxon>
        <taxon>Caniformia</taxon>
        <taxon>Canidae</taxon>
        <taxon>Canis</taxon>
    </lineage>
</organism>
<evidence type="ECO:0000256" key="3">
    <source>
        <dbReference type="ARBA" id="ARBA00022741"/>
    </source>
</evidence>
<dbReference type="InterPro" id="IPR009000">
    <property type="entry name" value="Transl_B-barrel_sf"/>
</dbReference>
<keyword evidence="3" id="KW-0547">Nucleotide-binding</keyword>
<dbReference type="CDD" id="cd03693">
    <property type="entry name" value="EF1_alpha_II"/>
    <property type="match status" value="1"/>
</dbReference>
<name>A0A8C0QI46_CANLF</name>
<dbReference type="Proteomes" id="UP000694542">
    <property type="component" value="Chromosome 11"/>
</dbReference>
<evidence type="ECO:0000256" key="4">
    <source>
        <dbReference type="ARBA" id="ARBA00022768"/>
    </source>
</evidence>
<keyword evidence="2" id="KW-0963">Cytoplasm</keyword>
<dbReference type="SUPFAM" id="SSF50447">
    <property type="entry name" value="Translation proteins"/>
    <property type="match status" value="1"/>
</dbReference>
<evidence type="ECO:0000256" key="5">
    <source>
        <dbReference type="ARBA" id="ARBA00022917"/>
    </source>
</evidence>
<feature type="domain" description="Translation elongation factor EFTu-like" evidence="7">
    <location>
        <begin position="60"/>
        <end position="120"/>
    </location>
</feature>
<dbReference type="PANTHER" id="PTHR44830:SF1">
    <property type="entry name" value="TR-TYPE G DOMAIN-CONTAINING PROTEIN"/>
    <property type="match status" value="1"/>
</dbReference>
<evidence type="ECO:0000259" key="7">
    <source>
        <dbReference type="Pfam" id="PF03144"/>
    </source>
</evidence>
<evidence type="ECO:0000313" key="9">
    <source>
        <dbReference type="Ensembl" id="ENSCAFP00040007598.1"/>
    </source>
</evidence>
<sequence length="276" mass="30379">MLEPSANMPWFKGWKVTRKDGNASGITLLEALDCILPPTPPTDKPLRLPLQDIYKIGGIGTVPVGRVETGVLKPGMVVTFAPVNVTTEVKSVEIHHEALNDALPGDNVGFNVKNVSVKDVCRDNVAGDSKNDPPMEAAGFTAQVIILNHPGQISAGYAPVLDCHTAHIACKFAELKEKIDRRSGKSFSGYPPLGCFAVLLSFIISLLKLQYILWNKSPIKAPLLFFLKMLFIHERHTERGRDIGGRRSRLPAGRPIWDSIPGLQDHDLNQRQMLNH</sequence>
<dbReference type="InterPro" id="IPR004161">
    <property type="entry name" value="EFTu-like_2"/>
</dbReference>
<evidence type="ECO:0000313" key="10">
    <source>
        <dbReference type="Proteomes" id="UP000694542"/>
    </source>
</evidence>
<accession>A0A8C0QI46</accession>
<dbReference type="Gene3D" id="2.40.30.10">
    <property type="entry name" value="Translation factors"/>
    <property type="match status" value="2"/>
</dbReference>
<evidence type="ECO:0000256" key="6">
    <source>
        <dbReference type="ARBA" id="ARBA00023134"/>
    </source>
</evidence>
<reference evidence="9" key="2">
    <citation type="submission" date="2025-08" db="UniProtKB">
        <authorList>
            <consortium name="Ensembl"/>
        </authorList>
    </citation>
    <scope>IDENTIFICATION</scope>
</reference>
<comment type="subcellular location">
    <subcellularLocation>
        <location evidence="1">Cytoplasm</location>
    </subcellularLocation>
</comment>
<dbReference type="Pfam" id="PF03144">
    <property type="entry name" value="GTP_EFTU_D2"/>
    <property type="match status" value="1"/>
</dbReference>
<evidence type="ECO:0008006" key="11">
    <source>
        <dbReference type="Google" id="ProtNLM"/>
    </source>
</evidence>
<dbReference type="GO" id="GO:0005737">
    <property type="term" value="C:cytoplasm"/>
    <property type="evidence" value="ECO:0007669"/>
    <property type="project" value="UniProtKB-SubCell"/>
</dbReference>
<protein>
    <recommendedName>
        <fullName evidence="11">Eukaryotic translation elongation factor 1 alpha 1</fullName>
    </recommendedName>
</protein>
<reference evidence="9" key="1">
    <citation type="submission" date="2018-10" db="EMBL/GenBank/DDBJ databases">
        <title>De novo assembly of a Great Dane genome.</title>
        <authorList>
            <person name="Kidd J.M."/>
            <person name="Pendleton A.L."/>
            <person name="Shen F."/>
            <person name="Emery S."/>
        </authorList>
    </citation>
    <scope>NUCLEOTIDE SEQUENCE [LARGE SCALE GENOMIC DNA]</scope>
    <source>
        <strain evidence="9">Great Dane</strain>
    </source>
</reference>
<dbReference type="Pfam" id="PF22594">
    <property type="entry name" value="GTP-eEF1A_C"/>
    <property type="match status" value="1"/>
</dbReference>
<dbReference type="FunFam" id="2.40.30.10:FF:000003">
    <property type="entry name" value="Elongation factor 1-alpha"/>
    <property type="match status" value="1"/>
</dbReference>
<keyword evidence="4" id="KW-0251">Elongation factor</keyword>
<dbReference type="PANTHER" id="PTHR44830">
    <property type="entry name" value="ELONGATION FACTOR 1 ALPHA"/>
    <property type="match status" value="1"/>
</dbReference>
<dbReference type="GO" id="GO:0005525">
    <property type="term" value="F:GTP binding"/>
    <property type="evidence" value="ECO:0007669"/>
    <property type="project" value="UniProtKB-KW"/>
</dbReference>
<keyword evidence="5" id="KW-0648">Protein biosynthesis</keyword>
<dbReference type="InterPro" id="IPR054696">
    <property type="entry name" value="GTP-eEF1A_C"/>
</dbReference>
<proteinExistence type="predicted"/>
<evidence type="ECO:0000259" key="8">
    <source>
        <dbReference type="Pfam" id="PF22594"/>
    </source>
</evidence>
<keyword evidence="6" id="KW-0342">GTP-binding</keyword>
<dbReference type="AlphaFoldDB" id="A0A8C0QI46"/>
<evidence type="ECO:0000256" key="1">
    <source>
        <dbReference type="ARBA" id="ARBA00004496"/>
    </source>
</evidence>
<dbReference type="Ensembl" id="ENSCAFT00040008746.1">
    <property type="protein sequence ID" value="ENSCAFP00040007598.1"/>
    <property type="gene ID" value="ENSCAFG00040004643.1"/>
</dbReference>
<dbReference type="GO" id="GO:0003746">
    <property type="term" value="F:translation elongation factor activity"/>
    <property type="evidence" value="ECO:0007669"/>
    <property type="project" value="UniProtKB-KW"/>
</dbReference>